<dbReference type="EMBL" id="JAIXCQ010000003">
    <property type="protein sequence ID" value="MCA5893006.1"/>
    <property type="molecule type" value="Genomic_DNA"/>
</dbReference>
<keyword evidence="10" id="KW-1185">Reference proteome</keyword>
<keyword evidence="3 9" id="KW-0808">Transferase</keyword>
<dbReference type="PANTHER" id="PTHR30576">
    <property type="entry name" value="COLANIC BIOSYNTHESIS UDP-GLUCOSE LIPID CARRIER TRANSFERASE"/>
    <property type="match status" value="1"/>
</dbReference>
<evidence type="ECO:0000256" key="6">
    <source>
        <dbReference type="ARBA" id="ARBA00023136"/>
    </source>
</evidence>
<reference evidence="9 10" key="1">
    <citation type="submission" date="2021-09" db="EMBL/GenBank/DDBJ databases">
        <title>Isoptericola luteus sp. nov., a novel bacterium isolated from Harbin, the capital city of Heilongjiang province.</title>
        <authorList>
            <person name="Li J."/>
        </authorList>
    </citation>
    <scope>NUCLEOTIDE SEQUENCE [LARGE SCALE GENOMIC DNA]</scope>
    <source>
        <strain evidence="9 10">NEAU-Y5</strain>
    </source>
</reference>
<proteinExistence type="inferred from homology"/>
<sequence>MTVEKDGAPLAGGVEHRWLPAEPGPSFAGPRHSWRAPALGVRREASGWQSALVSRALYVDVAAVVLAVAAAYLVRFDLDVDVGLLEPRGGQYLLISVVLVEAWVVALGIGGARSHRVLGSGREEIVRAVRASLGLFGLLAVVCYLVKFDLARSYVAVALPVGLALLLGGRLLLAQRLHAEREKGGFRRRTLLVGAFETVQDLGIRMRRARGAGFDVVGVCVPGGRATPSPLPQVPVLGDVRDAAAVARESGIDAVAVTASDTATTQMIKQFAWDLEPTGADLLVVPGLADVASPRLLVTPVDGVPVVQVTPPGYTGTQHALKRAFDVVVTALGLAVLAVPLLVVAGLVRLTSPGPALFRQERIGLNGEPFTLYKLRTMRVGAEQELAAALDGDAGVFYKPKSDPRVTRLGRFLRRYSIDEFPQLVNVLRGDMSLVGPRPQVAFEVAQYDDALRRRLLVKPGLTGLWQVSGRNDLPLDQSVRLDLYYVENWTLMGDVVILLRTVRAVVGRDGAY</sequence>
<dbReference type="PANTHER" id="PTHR30576:SF10">
    <property type="entry name" value="SLL5057 PROTEIN"/>
    <property type="match status" value="1"/>
</dbReference>
<feature type="domain" description="Bacterial sugar transferase" evidence="8">
    <location>
        <begin position="322"/>
        <end position="507"/>
    </location>
</feature>
<evidence type="ECO:0000256" key="4">
    <source>
        <dbReference type="ARBA" id="ARBA00022692"/>
    </source>
</evidence>
<dbReference type="Pfam" id="PF13727">
    <property type="entry name" value="CoA_binding_3"/>
    <property type="match status" value="1"/>
</dbReference>
<evidence type="ECO:0000256" key="3">
    <source>
        <dbReference type="ARBA" id="ARBA00022679"/>
    </source>
</evidence>
<keyword evidence="5 7" id="KW-1133">Transmembrane helix</keyword>
<dbReference type="Proteomes" id="UP001319870">
    <property type="component" value="Unassembled WGS sequence"/>
</dbReference>
<comment type="caution">
    <text evidence="9">The sequence shown here is derived from an EMBL/GenBank/DDBJ whole genome shotgun (WGS) entry which is preliminary data.</text>
</comment>
<organism evidence="9 10">
    <name type="scientific">Isoptericola luteus</name>
    <dbReference type="NCBI Taxonomy" id="2879484"/>
    <lineage>
        <taxon>Bacteria</taxon>
        <taxon>Bacillati</taxon>
        <taxon>Actinomycetota</taxon>
        <taxon>Actinomycetes</taxon>
        <taxon>Micrococcales</taxon>
        <taxon>Promicromonosporaceae</taxon>
        <taxon>Isoptericola</taxon>
    </lineage>
</organism>
<gene>
    <name evidence="9" type="ORF">LEP48_06510</name>
</gene>
<dbReference type="GO" id="GO:0016740">
    <property type="term" value="F:transferase activity"/>
    <property type="evidence" value="ECO:0007669"/>
    <property type="project" value="UniProtKB-KW"/>
</dbReference>
<feature type="transmembrane region" description="Helical" evidence="7">
    <location>
        <begin position="92"/>
        <end position="110"/>
    </location>
</feature>
<evidence type="ECO:0000256" key="5">
    <source>
        <dbReference type="ARBA" id="ARBA00022989"/>
    </source>
</evidence>
<feature type="transmembrane region" description="Helical" evidence="7">
    <location>
        <begin position="52"/>
        <end position="72"/>
    </location>
</feature>
<comment type="similarity">
    <text evidence="2">Belongs to the bacterial sugar transferase family.</text>
</comment>
<evidence type="ECO:0000256" key="7">
    <source>
        <dbReference type="SAM" id="Phobius"/>
    </source>
</evidence>
<dbReference type="Pfam" id="PF02397">
    <property type="entry name" value="Bac_transf"/>
    <property type="match status" value="1"/>
</dbReference>
<evidence type="ECO:0000256" key="1">
    <source>
        <dbReference type="ARBA" id="ARBA00004141"/>
    </source>
</evidence>
<dbReference type="RefSeq" id="WP_225564760.1">
    <property type="nucleotide sequence ID" value="NZ_JAIXCQ010000003.1"/>
</dbReference>
<dbReference type="InterPro" id="IPR017475">
    <property type="entry name" value="EPS_sugar_tfrase"/>
</dbReference>
<evidence type="ECO:0000313" key="10">
    <source>
        <dbReference type="Proteomes" id="UP001319870"/>
    </source>
</evidence>
<evidence type="ECO:0000313" key="9">
    <source>
        <dbReference type="EMBL" id="MCA5893006.1"/>
    </source>
</evidence>
<dbReference type="InterPro" id="IPR003362">
    <property type="entry name" value="Bact_transf"/>
</dbReference>
<accession>A0ABS7ZD89</accession>
<dbReference type="Gene3D" id="3.40.50.720">
    <property type="entry name" value="NAD(P)-binding Rossmann-like Domain"/>
    <property type="match status" value="1"/>
</dbReference>
<dbReference type="NCBIfam" id="TIGR03025">
    <property type="entry name" value="EPS_sugtrans"/>
    <property type="match status" value="1"/>
</dbReference>
<keyword evidence="6 7" id="KW-0472">Membrane</keyword>
<comment type="subcellular location">
    <subcellularLocation>
        <location evidence="1">Membrane</location>
        <topology evidence="1">Multi-pass membrane protein</topology>
    </subcellularLocation>
</comment>
<feature type="transmembrane region" description="Helical" evidence="7">
    <location>
        <begin position="131"/>
        <end position="148"/>
    </location>
</feature>
<keyword evidence="4 7" id="KW-0812">Transmembrane</keyword>
<protein>
    <submittedName>
        <fullName evidence="9">Sugar transferase</fullName>
    </submittedName>
</protein>
<evidence type="ECO:0000259" key="8">
    <source>
        <dbReference type="Pfam" id="PF02397"/>
    </source>
</evidence>
<feature type="transmembrane region" description="Helical" evidence="7">
    <location>
        <begin position="154"/>
        <end position="173"/>
    </location>
</feature>
<evidence type="ECO:0000256" key="2">
    <source>
        <dbReference type="ARBA" id="ARBA00006464"/>
    </source>
</evidence>
<feature type="transmembrane region" description="Helical" evidence="7">
    <location>
        <begin position="327"/>
        <end position="348"/>
    </location>
</feature>
<name>A0ABS7ZD89_9MICO</name>